<dbReference type="AlphaFoldDB" id="A0A7H0H379"/>
<feature type="region of interest" description="Disordered" evidence="4">
    <location>
        <begin position="1"/>
        <end position="33"/>
    </location>
</feature>
<evidence type="ECO:0000256" key="2">
    <source>
        <dbReference type="ARBA" id="ARBA00022801"/>
    </source>
</evidence>
<sequence>MLATFSDADGVRRGTQVLEGPGPAGPFVPLTAGPVTPEGQRCLDGTLFFDDDHTPWLVYCHEWTDLGDGAVCAMRLDDDLAAAGEPVELFRASSAPWATPVPGAEVDGGLAYVTDGPWLHRHPSGRLLMLWSSFADGAYAMGVATSASGSVLGPWTQSDETLIADDAGHGMVFEGPNGLLVTSHRPNTTPLERAVFRRLVTTTDSLAVAGD</sequence>
<dbReference type="EMBL" id="CP060789">
    <property type="protein sequence ID" value="QNP54995.1"/>
    <property type="molecule type" value="Genomic_DNA"/>
</dbReference>
<dbReference type="Gene3D" id="2.115.10.20">
    <property type="entry name" value="Glycosyl hydrolase domain, family 43"/>
    <property type="match status" value="1"/>
</dbReference>
<accession>A0A7H0H379</accession>
<keyword evidence="6" id="KW-1185">Reference proteome</keyword>
<dbReference type="KEGG" id="tdf:H9L22_12000"/>
<reference evidence="5 6" key="1">
    <citation type="submission" date="2020-08" db="EMBL/GenBank/DDBJ databases">
        <title>Genome sequence of Tessaracoccus defluvii JCM 17540T.</title>
        <authorList>
            <person name="Hyun D.-W."/>
            <person name="Bae J.-W."/>
        </authorList>
    </citation>
    <scope>NUCLEOTIDE SEQUENCE [LARGE SCALE GENOMIC DNA]</scope>
    <source>
        <strain evidence="5 6">JCM 17540</strain>
    </source>
</reference>
<dbReference type="InterPro" id="IPR023296">
    <property type="entry name" value="Glyco_hydro_beta-prop_sf"/>
</dbReference>
<keyword evidence="3" id="KW-0326">Glycosidase</keyword>
<organism evidence="5 6">
    <name type="scientific">Tessaracoccus defluvii</name>
    <dbReference type="NCBI Taxonomy" id="1285901"/>
    <lineage>
        <taxon>Bacteria</taxon>
        <taxon>Bacillati</taxon>
        <taxon>Actinomycetota</taxon>
        <taxon>Actinomycetes</taxon>
        <taxon>Propionibacteriales</taxon>
        <taxon>Propionibacteriaceae</taxon>
        <taxon>Tessaracoccus</taxon>
    </lineage>
</organism>
<keyword evidence="2 5" id="KW-0378">Hydrolase</keyword>
<proteinExistence type="inferred from homology"/>
<dbReference type="Proteomes" id="UP000516117">
    <property type="component" value="Chromosome"/>
</dbReference>
<comment type="similarity">
    <text evidence="1">Belongs to the glycosyl hydrolase 43 family.</text>
</comment>
<dbReference type="SUPFAM" id="SSF75005">
    <property type="entry name" value="Arabinanase/levansucrase/invertase"/>
    <property type="match status" value="1"/>
</dbReference>
<name>A0A7H0H379_9ACTN</name>
<evidence type="ECO:0000313" key="5">
    <source>
        <dbReference type="EMBL" id="QNP54995.1"/>
    </source>
</evidence>
<dbReference type="GO" id="GO:0005975">
    <property type="term" value="P:carbohydrate metabolic process"/>
    <property type="evidence" value="ECO:0007669"/>
    <property type="project" value="InterPro"/>
</dbReference>
<dbReference type="Pfam" id="PF04616">
    <property type="entry name" value="Glyco_hydro_43"/>
    <property type="match status" value="1"/>
</dbReference>
<evidence type="ECO:0000313" key="6">
    <source>
        <dbReference type="Proteomes" id="UP000516117"/>
    </source>
</evidence>
<evidence type="ECO:0000256" key="4">
    <source>
        <dbReference type="SAM" id="MobiDB-lite"/>
    </source>
</evidence>
<dbReference type="GO" id="GO:0004553">
    <property type="term" value="F:hydrolase activity, hydrolyzing O-glycosyl compounds"/>
    <property type="evidence" value="ECO:0007669"/>
    <property type="project" value="InterPro"/>
</dbReference>
<evidence type="ECO:0000256" key="1">
    <source>
        <dbReference type="ARBA" id="ARBA00009865"/>
    </source>
</evidence>
<gene>
    <name evidence="5" type="ORF">H9L22_12000</name>
</gene>
<protein>
    <submittedName>
        <fullName evidence="5">Family 43 glycosylhydrolase</fullName>
    </submittedName>
</protein>
<dbReference type="InterPro" id="IPR006710">
    <property type="entry name" value="Glyco_hydro_43"/>
</dbReference>
<evidence type="ECO:0000256" key="3">
    <source>
        <dbReference type="ARBA" id="ARBA00023295"/>
    </source>
</evidence>